<dbReference type="InterPro" id="IPR050738">
    <property type="entry name" value="Sulfatase"/>
</dbReference>
<dbReference type="GO" id="GO:0004065">
    <property type="term" value="F:arylsulfatase activity"/>
    <property type="evidence" value="ECO:0007669"/>
    <property type="project" value="TreeGrafter"/>
</dbReference>
<protein>
    <submittedName>
        <fullName evidence="7">Arylsulfatase</fullName>
    </submittedName>
</protein>
<keyword evidence="2" id="KW-0479">Metal-binding</keyword>
<reference evidence="7 8" key="1">
    <citation type="submission" date="2019-04" db="EMBL/GenBank/DDBJ databases">
        <authorList>
            <person name="Van Vliet M D."/>
        </authorList>
    </citation>
    <scope>NUCLEOTIDE SEQUENCE [LARGE SCALE GENOMIC DNA]</scope>
    <source>
        <strain evidence="7 8">F21</strain>
    </source>
</reference>
<keyword evidence="3" id="KW-0378">Hydrolase</keyword>
<organism evidence="7 8">
    <name type="scientific">Pontiella sulfatireligans</name>
    <dbReference type="NCBI Taxonomy" id="2750658"/>
    <lineage>
        <taxon>Bacteria</taxon>
        <taxon>Pseudomonadati</taxon>
        <taxon>Kiritimatiellota</taxon>
        <taxon>Kiritimatiellia</taxon>
        <taxon>Kiritimatiellales</taxon>
        <taxon>Pontiellaceae</taxon>
        <taxon>Pontiella</taxon>
    </lineage>
</organism>
<name>A0A6C2UTW4_9BACT</name>
<proteinExistence type="inferred from homology"/>
<keyword evidence="4" id="KW-0106">Calcium</keyword>
<dbReference type="SUPFAM" id="SSF53649">
    <property type="entry name" value="Alkaline phosphatase-like"/>
    <property type="match status" value="1"/>
</dbReference>
<dbReference type="Proteomes" id="UP000346198">
    <property type="component" value="Unassembled WGS sequence"/>
</dbReference>
<evidence type="ECO:0000256" key="4">
    <source>
        <dbReference type="ARBA" id="ARBA00022837"/>
    </source>
</evidence>
<dbReference type="Pfam" id="PF00884">
    <property type="entry name" value="Sulfatase"/>
    <property type="match status" value="1"/>
</dbReference>
<evidence type="ECO:0000256" key="3">
    <source>
        <dbReference type="ARBA" id="ARBA00022801"/>
    </source>
</evidence>
<feature type="signal peptide" evidence="5">
    <location>
        <begin position="1"/>
        <end position="24"/>
    </location>
</feature>
<dbReference type="PROSITE" id="PS00523">
    <property type="entry name" value="SULFATASE_1"/>
    <property type="match status" value="1"/>
</dbReference>
<dbReference type="PANTHER" id="PTHR42693:SF53">
    <property type="entry name" value="ENDO-4-O-SULFATASE"/>
    <property type="match status" value="1"/>
</dbReference>
<accession>A0A6C2UTW4</accession>
<evidence type="ECO:0000256" key="5">
    <source>
        <dbReference type="SAM" id="SignalP"/>
    </source>
</evidence>
<feature type="domain" description="Sulfatase N-terminal" evidence="6">
    <location>
        <begin position="28"/>
        <end position="338"/>
    </location>
</feature>
<feature type="chain" id="PRO_5028989577" evidence="5">
    <location>
        <begin position="25"/>
        <end position="591"/>
    </location>
</feature>
<dbReference type="InterPro" id="IPR017850">
    <property type="entry name" value="Alkaline_phosphatase_core_sf"/>
</dbReference>
<dbReference type="CDD" id="cd16146">
    <property type="entry name" value="ARS_like"/>
    <property type="match status" value="1"/>
</dbReference>
<dbReference type="InterPro" id="IPR024607">
    <property type="entry name" value="Sulfatase_CS"/>
</dbReference>
<evidence type="ECO:0000313" key="7">
    <source>
        <dbReference type="EMBL" id="VGO22674.1"/>
    </source>
</evidence>
<evidence type="ECO:0000256" key="2">
    <source>
        <dbReference type="ARBA" id="ARBA00022723"/>
    </source>
</evidence>
<evidence type="ECO:0000259" key="6">
    <source>
        <dbReference type="Pfam" id="PF00884"/>
    </source>
</evidence>
<sequence>MKFRALTLVLMVLSVFVIKAPGLAATRPNVILILTDDQGYGDYGCHGNPLLKTPNIDKLHGESIRLTDFHVAPMCTPTRGQLMTGMDAVRNGASAVCQGRSMMGNDIKIMPQYFAEAGYSTGHFGKWHLGDSYPHRPQDRGFEETLHHPAWGITSLPDHFGNTYWDPYLNHNGTEKRYKGYSTDIFFREAMAWMKAKKKSGKPFFLYLPTNTPHVPNWVDVNYSKPYADVGTYNGVKVPSNFYGMIANIDENMAKLDAFLLEEGLKEDTVLIYLNDNGSQSFEASEIYNAGMQGFKRGMLDGGHRVGCFWRWPNGLTPGRDVDDLIQVQDILPTLAELCELPKPSKDINGTSIAKLLQGKKSKLKDRKIVIQYSNCETSALRWDHAIVLWGKWRLVGSGALYNVKTDPHQDKNVVSQYPDIAQAMREHYEQWYAEARIRFDKPRYITVGSDAEPSLILFSNDWQGGYCDNPPNLVEANTMGYWDIDVAEAGKYEFELRRWPESANLPLCAGVQGETIKAHESFSGYVGARPIHFANIQVAGFQGTKVAEKDATHVRFAAELKAGKTKLSTLFSDVDGNPLCSAIYVKVTRL</sequence>
<evidence type="ECO:0000256" key="1">
    <source>
        <dbReference type="ARBA" id="ARBA00008779"/>
    </source>
</evidence>
<gene>
    <name evidence="7" type="primary">atsA_238</name>
    <name evidence="7" type="ORF">SCARR_04769</name>
</gene>
<dbReference type="EMBL" id="CAAHFH010000002">
    <property type="protein sequence ID" value="VGO22674.1"/>
    <property type="molecule type" value="Genomic_DNA"/>
</dbReference>
<dbReference type="Gene3D" id="3.30.1120.10">
    <property type="match status" value="1"/>
</dbReference>
<evidence type="ECO:0000313" key="8">
    <source>
        <dbReference type="Proteomes" id="UP000346198"/>
    </source>
</evidence>
<dbReference type="InterPro" id="IPR000917">
    <property type="entry name" value="Sulfatase_N"/>
</dbReference>
<keyword evidence="5" id="KW-0732">Signal</keyword>
<comment type="similarity">
    <text evidence="1">Belongs to the sulfatase family.</text>
</comment>
<dbReference type="AlphaFoldDB" id="A0A6C2UTW4"/>
<dbReference type="PANTHER" id="PTHR42693">
    <property type="entry name" value="ARYLSULFATASE FAMILY MEMBER"/>
    <property type="match status" value="1"/>
</dbReference>
<dbReference type="Gene3D" id="3.40.720.10">
    <property type="entry name" value="Alkaline Phosphatase, subunit A"/>
    <property type="match status" value="1"/>
</dbReference>
<keyword evidence="8" id="KW-1185">Reference proteome</keyword>
<dbReference type="GO" id="GO:0046872">
    <property type="term" value="F:metal ion binding"/>
    <property type="evidence" value="ECO:0007669"/>
    <property type="project" value="UniProtKB-KW"/>
</dbReference>